<evidence type="ECO:0000313" key="2">
    <source>
        <dbReference type="Proteomes" id="UP000186817"/>
    </source>
</evidence>
<reference evidence="1 2" key="1">
    <citation type="submission" date="2016-02" db="EMBL/GenBank/DDBJ databases">
        <title>Genome analysis of coral dinoflagellate symbionts highlights evolutionary adaptations to a symbiotic lifestyle.</title>
        <authorList>
            <person name="Aranda M."/>
            <person name="Li Y."/>
            <person name="Liew Y.J."/>
            <person name="Baumgarten S."/>
            <person name="Simakov O."/>
            <person name="Wilson M."/>
            <person name="Piel J."/>
            <person name="Ashoor H."/>
            <person name="Bougouffa S."/>
            <person name="Bajic V.B."/>
            <person name="Ryu T."/>
            <person name="Ravasi T."/>
            <person name="Bayer T."/>
            <person name="Micklem G."/>
            <person name="Kim H."/>
            <person name="Bhak J."/>
            <person name="Lajeunesse T.C."/>
            <person name="Voolstra C.R."/>
        </authorList>
    </citation>
    <scope>NUCLEOTIDE SEQUENCE [LARGE SCALE GENOMIC DNA]</scope>
    <source>
        <strain evidence="1 2">CCMP2467</strain>
    </source>
</reference>
<dbReference type="Proteomes" id="UP000186817">
    <property type="component" value="Unassembled WGS sequence"/>
</dbReference>
<gene>
    <name evidence="1" type="ORF">AK812_SmicGene49090</name>
</gene>
<name>A0A1Q9DK50_SYMMI</name>
<sequence length="108" mass="12123">MGCGGSCSCTAMQPVFFWSARKPVRVSPEGAVHAPGQAIDNLYLKELNLYLQKIHRKPEKFKMAVHMRKIEACLSECSSENSNHKSMRGDETCYDAAWLSVLTDEIKD</sequence>
<organism evidence="1 2">
    <name type="scientific">Symbiodinium microadriaticum</name>
    <name type="common">Dinoflagellate</name>
    <name type="synonym">Zooxanthella microadriatica</name>
    <dbReference type="NCBI Taxonomy" id="2951"/>
    <lineage>
        <taxon>Eukaryota</taxon>
        <taxon>Sar</taxon>
        <taxon>Alveolata</taxon>
        <taxon>Dinophyceae</taxon>
        <taxon>Suessiales</taxon>
        <taxon>Symbiodiniaceae</taxon>
        <taxon>Symbiodinium</taxon>
    </lineage>
</organism>
<dbReference type="EMBL" id="LSRX01000499">
    <property type="protein sequence ID" value="OLP95538.1"/>
    <property type="molecule type" value="Genomic_DNA"/>
</dbReference>
<proteinExistence type="predicted"/>
<evidence type="ECO:0000313" key="1">
    <source>
        <dbReference type="EMBL" id="OLP95538.1"/>
    </source>
</evidence>
<keyword evidence="2" id="KW-1185">Reference proteome</keyword>
<dbReference type="OrthoDB" id="10273074at2759"/>
<accession>A0A1Q9DK50</accession>
<comment type="caution">
    <text evidence="1">The sequence shown here is derived from an EMBL/GenBank/DDBJ whole genome shotgun (WGS) entry which is preliminary data.</text>
</comment>
<dbReference type="AlphaFoldDB" id="A0A1Q9DK50"/>
<protein>
    <submittedName>
        <fullName evidence="1">Uncharacterized protein</fullName>
    </submittedName>
</protein>